<proteinExistence type="predicted"/>
<dbReference type="OrthoDB" id="1491624at2"/>
<accession>A0A5C6S545</accession>
<reference evidence="1 2" key="1">
    <citation type="submission" date="2019-08" db="EMBL/GenBank/DDBJ databases">
        <title>Genome of Phaeodactylibacter luteus.</title>
        <authorList>
            <person name="Bowman J.P."/>
        </authorList>
    </citation>
    <scope>NUCLEOTIDE SEQUENCE [LARGE SCALE GENOMIC DNA]</scope>
    <source>
        <strain evidence="1 2">KCTC 42180</strain>
    </source>
</reference>
<evidence type="ECO:0000313" key="1">
    <source>
        <dbReference type="EMBL" id="TXB68931.1"/>
    </source>
</evidence>
<dbReference type="Proteomes" id="UP000321580">
    <property type="component" value="Unassembled WGS sequence"/>
</dbReference>
<comment type="caution">
    <text evidence="1">The sequence shown here is derived from an EMBL/GenBank/DDBJ whole genome shotgun (WGS) entry which is preliminary data.</text>
</comment>
<keyword evidence="2" id="KW-1185">Reference proteome</keyword>
<sequence length="387" mass="42351">MHKQTLALLLLLWPSAILFGQDPFSLHFFGNQSVFNPALTGHRGALSADFKVKSQWASARVANFRSARINVEESLPCSILDYGLQLGFDEEGDGRFQTLDGALKFAGTLPFVGPNSVHNIRVGAALGWSQKRIDFSRLVFSDQLDAKYGNIFGTSFTPPNGGESRVFFTPSLGLAYKALLNAGARQATSLAAGVSLHNAYSLGEDIFGNEESVLGFGARIPARFSAFVEAEFIPYASRRSFFSIRPLLLMERQGEDLWRPGGRLSYVEAGARFSLNRALGLGIFYHFNGRPAADGFHTNWFTFTAEAGTVFGSSSNQRVDLGFAYSNNFTGLRNAVGALYEFTLSFHLLSSPGCRIMGRPGGGPGQQMPCPAMRASSRQKLFENIWY</sequence>
<gene>
    <name evidence="1" type="ORF">FRY97_02360</name>
</gene>
<evidence type="ECO:0000313" key="2">
    <source>
        <dbReference type="Proteomes" id="UP000321580"/>
    </source>
</evidence>
<organism evidence="1 2">
    <name type="scientific">Phaeodactylibacter luteus</name>
    <dbReference type="NCBI Taxonomy" id="1564516"/>
    <lineage>
        <taxon>Bacteria</taxon>
        <taxon>Pseudomonadati</taxon>
        <taxon>Bacteroidota</taxon>
        <taxon>Saprospiria</taxon>
        <taxon>Saprospirales</taxon>
        <taxon>Haliscomenobacteraceae</taxon>
        <taxon>Phaeodactylibacter</taxon>
    </lineage>
</organism>
<dbReference type="Pfam" id="PF11751">
    <property type="entry name" value="PorP_SprF"/>
    <property type="match status" value="1"/>
</dbReference>
<protein>
    <submittedName>
        <fullName evidence="1">Type IX secretion system membrane protein PorP/SprF</fullName>
    </submittedName>
</protein>
<dbReference type="RefSeq" id="WP_147165818.1">
    <property type="nucleotide sequence ID" value="NZ_VOOR01000003.1"/>
</dbReference>
<dbReference type="EMBL" id="VOOR01000003">
    <property type="protein sequence ID" value="TXB68931.1"/>
    <property type="molecule type" value="Genomic_DNA"/>
</dbReference>
<dbReference type="InterPro" id="IPR019861">
    <property type="entry name" value="PorP/SprF_Bacteroidetes"/>
</dbReference>
<dbReference type="AlphaFoldDB" id="A0A5C6S545"/>
<name>A0A5C6S545_9BACT</name>